<dbReference type="Proteomes" id="UP000198736">
    <property type="component" value="Unassembled WGS sequence"/>
</dbReference>
<dbReference type="OrthoDB" id="9777638at2"/>
<dbReference type="Gene3D" id="3.40.50.150">
    <property type="entry name" value="Vaccinia Virus protein VP39"/>
    <property type="match status" value="1"/>
</dbReference>
<name>A0A0S4LAB2_9BACT</name>
<protein>
    <recommendedName>
        <fullName evidence="1">Methyltransferase domain-containing protein</fullName>
    </recommendedName>
</protein>
<dbReference type="AlphaFoldDB" id="A0A0S4LAB2"/>
<keyword evidence="3" id="KW-1185">Reference proteome</keyword>
<gene>
    <name evidence="2" type="ORF">COMA2_130111</name>
</gene>
<sequence length="82" mass="9099">MTLTATDINPGMLDYAQRKLKDLKGVDWRQADIAHLPFPGASFEAWSVSSDSCSCRIKTAPFEKCAESWSMAACWHLTYGIA</sequence>
<organism evidence="2 3">
    <name type="scientific">Candidatus Nitrospira nitrificans</name>
    <dbReference type="NCBI Taxonomy" id="1742973"/>
    <lineage>
        <taxon>Bacteria</taxon>
        <taxon>Pseudomonadati</taxon>
        <taxon>Nitrospirota</taxon>
        <taxon>Nitrospiria</taxon>
        <taxon>Nitrospirales</taxon>
        <taxon>Nitrospiraceae</taxon>
        <taxon>Nitrospira</taxon>
    </lineage>
</organism>
<dbReference type="InterPro" id="IPR041698">
    <property type="entry name" value="Methyltransf_25"/>
</dbReference>
<feature type="domain" description="Methyltransferase" evidence="1">
    <location>
        <begin position="2"/>
        <end position="50"/>
    </location>
</feature>
<dbReference type="Pfam" id="PF13649">
    <property type="entry name" value="Methyltransf_25"/>
    <property type="match status" value="1"/>
</dbReference>
<evidence type="ECO:0000313" key="3">
    <source>
        <dbReference type="Proteomes" id="UP000198736"/>
    </source>
</evidence>
<evidence type="ECO:0000259" key="1">
    <source>
        <dbReference type="Pfam" id="PF13649"/>
    </source>
</evidence>
<dbReference type="InterPro" id="IPR029063">
    <property type="entry name" value="SAM-dependent_MTases_sf"/>
</dbReference>
<reference evidence="3" key="1">
    <citation type="submission" date="2015-10" db="EMBL/GenBank/DDBJ databases">
        <authorList>
            <person name="Luecker S."/>
            <person name="Luecker S."/>
        </authorList>
    </citation>
    <scope>NUCLEOTIDE SEQUENCE [LARGE SCALE GENOMIC DNA]</scope>
</reference>
<dbReference type="SUPFAM" id="SSF53335">
    <property type="entry name" value="S-adenosyl-L-methionine-dependent methyltransferases"/>
    <property type="match status" value="1"/>
</dbReference>
<accession>A0A0S4LAB2</accession>
<dbReference type="EMBL" id="CZPZ01000005">
    <property type="protein sequence ID" value="CUS33533.1"/>
    <property type="molecule type" value="Genomic_DNA"/>
</dbReference>
<proteinExistence type="predicted"/>
<evidence type="ECO:0000313" key="2">
    <source>
        <dbReference type="EMBL" id="CUS33533.1"/>
    </source>
</evidence>